<sequence>MIDLMVKEDVSARIAVLFARQYACEAAGKGRFPGAARAEHKYFFSFVDGDIQFFQRRFLLI</sequence>
<evidence type="ECO:0000313" key="1">
    <source>
        <dbReference type="EMBL" id="MPM94221.1"/>
    </source>
</evidence>
<gene>
    <name evidence="1" type="ORF">SDC9_141366</name>
</gene>
<accession>A0A645DY31</accession>
<comment type="caution">
    <text evidence="1">The sequence shown here is derived from an EMBL/GenBank/DDBJ whole genome shotgun (WGS) entry which is preliminary data.</text>
</comment>
<organism evidence="1">
    <name type="scientific">bioreactor metagenome</name>
    <dbReference type="NCBI Taxonomy" id="1076179"/>
    <lineage>
        <taxon>unclassified sequences</taxon>
        <taxon>metagenomes</taxon>
        <taxon>ecological metagenomes</taxon>
    </lineage>
</organism>
<dbReference type="EMBL" id="VSSQ01040894">
    <property type="protein sequence ID" value="MPM94221.1"/>
    <property type="molecule type" value="Genomic_DNA"/>
</dbReference>
<name>A0A645DY31_9ZZZZ</name>
<proteinExistence type="predicted"/>
<protein>
    <submittedName>
        <fullName evidence="1">Uncharacterized protein</fullName>
    </submittedName>
</protein>
<dbReference type="AlphaFoldDB" id="A0A645DY31"/>
<reference evidence="1" key="1">
    <citation type="submission" date="2019-08" db="EMBL/GenBank/DDBJ databases">
        <authorList>
            <person name="Kucharzyk K."/>
            <person name="Murdoch R.W."/>
            <person name="Higgins S."/>
            <person name="Loffler F."/>
        </authorList>
    </citation>
    <scope>NUCLEOTIDE SEQUENCE</scope>
</reference>